<protein>
    <submittedName>
        <fullName evidence="1">Uncharacterized protein</fullName>
    </submittedName>
</protein>
<comment type="caution">
    <text evidence="1">The sequence shown here is derived from an EMBL/GenBank/DDBJ whole genome shotgun (WGS) entry which is preliminary data.</text>
</comment>
<gene>
    <name evidence="1" type="ORF">LCGC14_0389700</name>
</gene>
<organism evidence="1">
    <name type="scientific">marine sediment metagenome</name>
    <dbReference type="NCBI Taxonomy" id="412755"/>
    <lineage>
        <taxon>unclassified sequences</taxon>
        <taxon>metagenomes</taxon>
        <taxon>ecological metagenomes</taxon>
    </lineage>
</organism>
<accession>A0A0F9W900</accession>
<evidence type="ECO:0000313" key="1">
    <source>
        <dbReference type="EMBL" id="KKN74553.1"/>
    </source>
</evidence>
<reference evidence="1" key="1">
    <citation type="journal article" date="2015" name="Nature">
        <title>Complex archaea that bridge the gap between prokaryotes and eukaryotes.</title>
        <authorList>
            <person name="Spang A."/>
            <person name="Saw J.H."/>
            <person name="Jorgensen S.L."/>
            <person name="Zaremba-Niedzwiedzka K."/>
            <person name="Martijn J."/>
            <person name="Lind A.E."/>
            <person name="van Eijk R."/>
            <person name="Schleper C."/>
            <person name="Guy L."/>
            <person name="Ettema T.J."/>
        </authorList>
    </citation>
    <scope>NUCLEOTIDE SEQUENCE</scope>
</reference>
<sequence length="113" mass="11904">MAGYNIRDSKSKNLRMTETRLDNETKTLSANLTLTVDSPSMQHIDPNGARDLTLPAESDSDGLVFFIYNAAGGSEVITIKDDGGSTVCTPGQNESAIVFCDGTTWAGLVGASS</sequence>
<dbReference type="AlphaFoldDB" id="A0A0F9W900"/>
<dbReference type="EMBL" id="LAZR01000324">
    <property type="protein sequence ID" value="KKN74553.1"/>
    <property type="molecule type" value="Genomic_DNA"/>
</dbReference>
<proteinExistence type="predicted"/>
<name>A0A0F9W900_9ZZZZ</name>